<comment type="caution">
    <text evidence="1">The sequence shown here is derived from an EMBL/GenBank/DDBJ whole genome shotgun (WGS) entry which is preliminary data.</text>
</comment>
<reference evidence="1" key="1">
    <citation type="journal article" date="2022" name="bioRxiv">
        <title>Sequencing and chromosome-scale assembly of the giantPleurodeles waltlgenome.</title>
        <authorList>
            <person name="Brown T."/>
            <person name="Elewa A."/>
            <person name="Iarovenko S."/>
            <person name="Subramanian E."/>
            <person name="Araus A.J."/>
            <person name="Petzold A."/>
            <person name="Susuki M."/>
            <person name="Suzuki K.-i.T."/>
            <person name="Hayashi T."/>
            <person name="Toyoda A."/>
            <person name="Oliveira C."/>
            <person name="Osipova E."/>
            <person name="Leigh N.D."/>
            <person name="Simon A."/>
            <person name="Yun M.H."/>
        </authorList>
    </citation>
    <scope>NUCLEOTIDE SEQUENCE</scope>
    <source>
        <strain evidence="1">20211129_DDA</strain>
        <tissue evidence="1">Liver</tissue>
    </source>
</reference>
<keyword evidence="2" id="KW-1185">Reference proteome</keyword>
<dbReference type="EMBL" id="JANPWB010000002">
    <property type="protein sequence ID" value="KAJ1207657.1"/>
    <property type="molecule type" value="Genomic_DNA"/>
</dbReference>
<evidence type="ECO:0000313" key="2">
    <source>
        <dbReference type="Proteomes" id="UP001066276"/>
    </source>
</evidence>
<evidence type="ECO:0000313" key="1">
    <source>
        <dbReference type="EMBL" id="KAJ1207657.1"/>
    </source>
</evidence>
<protein>
    <submittedName>
        <fullName evidence="1">Uncharacterized protein</fullName>
    </submittedName>
</protein>
<gene>
    <name evidence="1" type="ORF">NDU88_003047</name>
</gene>
<organism evidence="1 2">
    <name type="scientific">Pleurodeles waltl</name>
    <name type="common">Iberian ribbed newt</name>
    <dbReference type="NCBI Taxonomy" id="8319"/>
    <lineage>
        <taxon>Eukaryota</taxon>
        <taxon>Metazoa</taxon>
        <taxon>Chordata</taxon>
        <taxon>Craniata</taxon>
        <taxon>Vertebrata</taxon>
        <taxon>Euteleostomi</taxon>
        <taxon>Amphibia</taxon>
        <taxon>Batrachia</taxon>
        <taxon>Caudata</taxon>
        <taxon>Salamandroidea</taxon>
        <taxon>Salamandridae</taxon>
        <taxon>Pleurodelinae</taxon>
        <taxon>Pleurodeles</taxon>
    </lineage>
</organism>
<name>A0AAV7W469_PLEWA</name>
<dbReference type="Proteomes" id="UP001066276">
    <property type="component" value="Chromosome 1_2"/>
</dbReference>
<accession>A0AAV7W469</accession>
<proteinExistence type="predicted"/>
<sequence length="100" mass="11053">MLGASLNEKSVGMIQKDYTISIAVWLNRGTGQRLSEASHLVSHHLEGADPGGLSLMQCSLLEKVYFWHSLPDIQSLCISSTYYSICTGVMWDSFISGHDM</sequence>
<dbReference type="AlphaFoldDB" id="A0AAV7W469"/>